<accession>A0A6J5MA48</accession>
<sequence length="52" mass="6057">MRVLTVVIFLICFIMLALYIFSTNKNAEQIDANAVVFAKYCYENNYAPEECR</sequence>
<evidence type="ECO:0000313" key="1">
    <source>
        <dbReference type="EMBL" id="CAB4142627.1"/>
    </source>
</evidence>
<name>A0A6J5MA48_9CAUD</name>
<organism evidence="1">
    <name type="scientific">uncultured Caudovirales phage</name>
    <dbReference type="NCBI Taxonomy" id="2100421"/>
    <lineage>
        <taxon>Viruses</taxon>
        <taxon>Duplodnaviria</taxon>
        <taxon>Heunggongvirae</taxon>
        <taxon>Uroviricota</taxon>
        <taxon>Caudoviricetes</taxon>
        <taxon>Peduoviridae</taxon>
        <taxon>Maltschvirus</taxon>
        <taxon>Maltschvirus maltsch</taxon>
    </lineage>
</organism>
<reference evidence="1" key="1">
    <citation type="submission" date="2020-04" db="EMBL/GenBank/DDBJ databases">
        <authorList>
            <person name="Chiriac C."/>
            <person name="Salcher M."/>
            <person name="Ghai R."/>
            <person name="Kavagutti S V."/>
        </authorList>
    </citation>
    <scope>NUCLEOTIDE SEQUENCE</scope>
</reference>
<gene>
    <name evidence="1" type="ORF">UFOVP451_34</name>
</gene>
<proteinExistence type="predicted"/>
<dbReference type="EMBL" id="LR796409">
    <property type="protein sequence ID" value="CAB4142627.1"/>
    <property type="molecule type" value="Genomic_DNA"/>
</dbReference>
<protein>
    <submittedName>
        <fullName evidence="1">Uncharacterized protein</fullName>
    </submittedName>
</protein>